<reference evidence="2 3" key="1">
    <citation type="journal article" date="2024" name="Chem. Sci.">
        <title>Discovery of megapolipeptins by genome mining of a Burkholderiales bacteria collection.</title>
        <authorList>
            <person name="Paulo B.S."/>
            <person name="Recchia M.J.J."/>
            <person name="Lee S."/>
            <person name="Fergusson C.H."/>
            <person name="Romanowski S.B."/>
            <person name="Hernandez A."/>
            <person name="Krull N."/>
            <person name="Liu D.Y."/>
            <person name="Cavanagh H."/>
            <person name="Bos A."/>
            <person name="Gray C.A."/>
            <person name="Murphy B.T."/>
            <person name="Linington R.G."/>
            <person name="Eustaquio A.S."/>
        </authorList>
    </citation>
    <scope>NUCLEOTIDE SEQUENCE [LARGE SCALE GENOMIC DNA]</scope>
    <source>
        <strain evidence="2 3">RL17-351-BIE-A</strain>
    </source>
</reference>
<dbReference type="Proteomes" id="UP001629274">
    <property type="component" value="Unassembled WGS sequence"/>
</dbReference>
<evidence type="ECO:0000313" key="2">
    <source>
        <dbReference type="EMBL" id="MFM0242111.1"/>
    </source>
</evidence>
<comment type="caution">
    <text evidence="2">The sequence shown here is derived from an EMBL/GenBank/DDBJ whole genome shotgun (WGS) entry which is preliminary data.</text>
</comment>
<accession>A0ABW9BNF6</accession>
<name>A0ABW9BNF6_9BURK</name>
<evidence type="ECO:0000256" key="1">
    <source>
        <dbReference type="SAM" id="MobiDB-lite"/>
    </source>
</evidence>
<protein>
    <submittedName>
        <fullName evidence="2">Uncharacterized protein</fullName>
    </submittedName>
</protein>
<dbReference type="RefSeq" id="WP_408263735.1">
    <property type="nucleotide sequence ID" value="NZ_JAQQCK010000016.1"/>
</dbReference>
<dbReference type="EMBL" id="JAQQDR010000012">
    <property type="protein sequence ID" value="MFM0242111.1"/>
    <property type="molecule type" value="Genomic_DNA"/>
</dbReference>
<proteinExistence type="predicted"/>
<feature type="region of interest" description="Disordered" evidence="1">
    <location>
        <begin position="58"/>
        <end position="81"/>
    </location>
</feature>
<sequence length="126" mass="14124">MKNAAGWLPAWYEQTGLLASRRAHEKSVRTERLSVDDEPIPIAEHCVADRVAVRDSDCRRKTAGSRQMRTRTGPRDNAAARSIAAVAQPIRESARLRLSKRDHKNLISIKGLPSKNKKSPQNKVVF</sequence>
<keyword evidence="3" id="KW-1185">Reference proteome</keyword>
<evidence type="ECO:0000313" key="3">
    <source>
        <dbReference type="Proteomes" id="UP001629274"/>
    </source>
</evidence>
<gene>
    <name evidence="2" type="ORF">PQR03_28610</name>
</gene>
<feature type="region of interest" description="Disordered" evidence="1">
    <location>
        <begin position="107"/>
        <end position="126"/>
    </location>
</feature>
<organism evidence="2 3">
    <name type="scientific">Paraburkholderia phytofirmans</name>
    <dbReference type="NCBI Taxonomy" id="261302"/>
    <lineage>
        <taxon>Bacteria</taxon>
        <taxon>Pseudomonadati</taxon>
        <taxon>Pseudomonadota</taxon>
        <taxon>Betaproteobacteria</taxon>
        <taxon>Burkholderiales</taxon>
        <taxon>Burkholderiaceae</taxon>
        <taxon>Paraburkholderia</taxon>
    </lineage>
</organism>